<dbReference type="PANTHER" id="PTHR43537:SF45">
    <property type="entry name" value="GNTR FAMILY REGULATORY PROTEIN"/>
    <property type="match status" value="1"/>
</dbReference>
<reference evidence="5 6" key="1">
    <citation type="journal article" date="2019" name="Int. J. Syst. Evol. Microbiol.">
        <title>The Global Catalogue of Microorganisms (GCM) 10K type strain sequencing project: providing services to taxonomists for standard genome sequencing and annotation.</title>
        <authorList>
            <consortium name="The Broad Institute Genomics Platform"/>
            <consortium name="The Broad Institute Genome Sequencing Center for Infectious Disease"/>
            <person name="Wu L."/>
            <person name="Ma J."/>
        </authorList>
    </citation>
    <scope>NUCLEOTIDE SEQUENCE [LARGE SCALE GENOMIC DNA]</scope>
    <source>
        <strain evidence="5 6">JCM 11117</strain>
    </source>
</reference>
<dbReference type="Gene3D" id="1.20.120.530">
    <property type="entry name" value="GntR ligand-binding domain-like"/>
    <property type="match status" value="1"/>
</dbReference>
<keyword evidence="3" id="KW-0804">Transcription</keyword>
<dbReference type="SMART" id="SM00895">
    <property type="entry name" value="FCD"/>
    <property type="match status" value="1"/>
</dbReference>
<evidence type="ECO:0000256" key="1">
    <source>
        <dbReference type="ARBA" id="ARBA00023015"/>
    </source>
</evidence>
<dbReference type="InterPro" id="IPR036390">
    <property type="entry name" value="WH_DNA-bd_sf"/>
</dbReference>
<evidence type="ECO:0000313" key="5">
    <source>
        <dbReference type="EMBL" id="GAA0933249.1"/>
    </source>
</evidence>
<dbReference type="InterPro" id="IPR008920">
    <property type="entry name" value="TF_FadR/GntR_C"/>
</dbReference>
<dbReference type="Proteomes" id="UP001499967">
    <property type="component" value="Unassembled WGS sequence"/>
</dbReference>
<protein>
    <submittedName>
        <fullName evidence="5">GntR family transcriptional regulator</fullName>
    </submittedName>
</protein>
<keyword evidence="6" id="KW-1185">Reference proteome</keyword>
<keyword evidence="2" id="KW-0238">DNA-binding</keyword>
<evidence type="ECO:0000313" key="6">
    <source>
        <dbReference type="Proteomes" id="UP001499967"/>
    </source>
</evidence>
<dbReference type="SMART" id="SM00345">
    <property type="entry name" value="HTH_GNTR"/>
    <property type="match status" value="1"/>
</dbReference>
<sequence length="247" mass="27271">MRTAVSELPDSRIAAPPSITQLAASALRKMILAGELRPGDRVVENQVAGRLGVSKPPLREALRVLEQEGLVVRSPRRGVVVTPLTLHDVYEIYTLRHDLERLAVDLGVPCRAPERIERCRAAYAELERAAAADDAAAVTERGFAFHVAVVGLAGHRRLEEAYRALALQLHLCMAMNRRARRSHESLLGDARRHQRILELVEAGDPAAVHHELAHHGDRTFLLDADEAFPGGSPESLAWLERVRAQET</sequence>
<dbReference type="InterPro" id="IPR000524">
    <property type="entry name" value="Tscrpt_reg_HTH_GntR"/>
</dbReference>
<proteinExistence type="predicted"/>
<dbReference type="CDD" id="cd07377">
    <property type="entry name" value="WHTH_GntR"/>
    <property type="match status" value="1"/>
</dbReference>
<dbReference type="Pfam" id="PF07729">
    <property type="entry name" value="FCD"/>
    <property type="match status" value="1"/>
</dbReference>
<dbReference type="InterPro" id="IPR036388">
    <property type="entry name" value="WH-like_DNA-bd_sf"/>
</dbReference>
<gene>
    <name evidence="5" type="ORF">GCM10009559_22810</name>
</gene>
<organism evidence="5 6">
    <name type="scientific">Pseudonocardia zijingensis</name>
    <dbReference type="NCBI Taxonomy" id="153376"/>
    <lineage>
        <taxon>Bacteria</taxon>
        <taxon>Bacillati</taxon>
        <taxon>Actinomycetota</taxon>
        <taxon>Actinomycetes</taxon>
        <taxon>Pseudonocardiales</taxon>
        <taxon>Pseudonocardiaceae</taxon>
        <taxon>Pseudonocardia</taxon>
    </lineage>
</organism>
<evidence type="ECO:0000256" key="2">
    <source>
        <dbReference type="ARBA" id="ARBA00023125"/>
    </source>
</evidence>
<evidence type="ECO:0000259" key="4">
    <source>
        <dbReference type="PROSITE" id="PS50949"/>
    </source>
</evidence>
<feature type="domain" description="HTH gntR-type" evidence="4">
    <location>
        <begin position="17"/>
        <end position="84"/>
    </location>
</feature>
<keyword evidence="1" id="KW-0805">Transcription regulation</keyword>
<evidence type="ECO:0000256" key="3">
    <source>
        <dbReference type="ARBA" id="ARBA00023163"/>
    </source>
</evidence>
<dbReference type="PROSITE" id="PS50949">
    <property type="entry name" value="HTH_GNTR"/>
    <property type="match status" value="1"/>
</dbReference>
<dbReference type="Pfam" id="PF00392">
    <property type="entry name" value="GntR"/>
    <property type="match status" value="1"/>
</dbReference>
<dbReference type="PANTHER" id="PTHR43537">
    <property type="entry name" value="TRANSCRIPTIONAL REGULATOR, GNTR FAMILY"/>
    <property type="match status" value="1"/>
</dbReference>
<dbReference type="EMBL" id="BAAAHP010000065">
    <property type="protein sequence ID" value="GAA0933249.1"/>
    <property type="molecule type" value="Genomic_DNA"/>
</dbReference>
<dbReference type="InterPro" id="IPR011711">
    <property type="entry name" value="GntR_C"/>
</dbReference>
<dbReference type="Gene3D" id="1.10.10.10">
    <property type="entry name" value="Winged helix-like DNA-binding domain superfamily/Winged helix DNA-binding domain"/>
    <property type="match status" value="1"/>
</dbReference>
<name>A0ABN1PTY6_9PSEU</name>
<accession>A0ABN1PTY6</accession>
<comment type="caution">
    <text evidence="5">The sequence shown here is derived from an EMBL/GenBank/DDBJ whole genome shotgun (WGS) entry which is preliminary data.</text>
</comment>
<dbReference type="SUPFAM" id="SSF48008">
    <property type="entry name" value="GntR ligand-binding domain-like"/>
    <property type="match status" value="1"/>
</dbReference>
<dbReference type="SUPFAM" id="SSF46785">
    <property type="entry name" value="Winged helix' DNA-binding domain"/>
    <property type="match status" value="1"/>
</dbReference>